<dbReference type="NCBIfam" id="NF001267">
    <property type="entry name" value="PRK00228.1-2"/>
    <property type="match status" value="1"/>
</dbReference>
<dbReference type="Proteomes" id="UP000215188">
    <property type="component" value="Unassembled WGS sequence"/>
</dbReference>
<evidence type="ECO:0000256" key="2">
    <source>
        <dbReference type="HAMAP-Rule" id="MF_00758"/>
    </source>
</evidence>
<name>A0A229FW00_9BURK</name>
<reference evidence="3 4" key="1">
    <citation type="submission" date="2017-06" db="EMBL/GenBank/DDBJ databases">
        <title>Reclassification of a Polynucleobacter cosmopolitanus strain isolated from tropical Lake Victoria as Polynucleobacter victoriensis comb. nov.</title>
        <authorList>
            <person name="Hahn M.W."/>
        </authorList>
    </citation>
    <scope>NUCLEOTIDE SEQUENCE [LARGE SCALE GENOMIC DNA]</scope>
    <source>
        <strain evidence="3 4">MWH-MoIso2</strain>
    </source>
</reference>
<dbReference type="Gene3D" id="3.40.1740.10">
    <property type="entry name" value="VC0467-like"/>
    <property type="match status" value="1"/>
</dbReference>
<evidence type="ECO:0000256" key="1">
    <source>
        <dbReference type="ARBA" id="ARBA00009600"/>
    </source>
</evidence>
<evidence type="ECO:0000313" key="4">
    <source>
        <dbReference type="Proteomes" id="UP000215188"/>
    </source>
</evidence>
<sequence>MTQKTGDVQHLANQFLIAMPGMVDENFAGSVIYLCDHSSTGAMGLVINKPTDVDLATVFDKVDLKLEIQTKATEPVYFGGPVQTDRGFVLHEQKQGEHTTHYNSSLRIPGGLAMTTSKDVLEEVAAGHGPSRFLMTLGYAGWSAGQLEDEIARNGWLNVPAPTEEMAHIIFDTPDEYKYQNVLGLLGIDIGFLSSDAGHA</sequence>
<dbReference type="GO" id="GO:0005829">
    <property type="term" value="C:cytosol"/>
    <property type="evidence" value="ECO:0007669"/>
    <property type="project" value="TreeGrafter"/>
</dbReference>
<dbReference type="EMBL" id="NJGG01000001">
    <property type="protein sequence ID" value="OXL16181.1"/>
    <property type="molecule type" value="Genomic_DNA"/>
</dbReference>
<dbReference type="NCBIfam" id="NF001266">
    <property type="entry name" value="PRK00228.1-1"/>
    <property type="match status" value="1"/>
</dbReference>
<protein>
    <recommendedName>
        <fullName evidence="2">UPF0301 protein AOC33_03645</fullName>
    </recommendedName>
</protein>
<gene>
    <name evidence="3" type="ORF">AOC33_03645</name>
</gene>
<dbReference type="SUPFAM" id="SSF143456">
    <property type="entry name" value="VC0467-like"/>
    <property type="match status" value="1"/>
</dbReference>
<keyword evidence="4" id="KW-1185">Reference proteome</keyword>
<dbReference type="HAMAP" id="MF_00758">
    <property type="entry name" value="UPF0301"/>
    <property type="match status" value="1"/>
</dbReference>
<dbReference type="AlphaFoldDB" id="A0A229FW00"/>
<dbReference type="RefSeq" id="WP_089515209.1">
    <property type="nucleotide sequence ID" value="NZ_NJGG01000001.1"/>
</dbReference>
<dbReference type="PANTHER" id="PTHR30327">
    <property type="entry name" value="UNCHARACTERIZED PROTEIN YQGE"/>
    <property type="match status" value="1"/>
</dbReference>
<organism evidence="3 4">
    <name type="scientific">Polynucleobacter cosmopolitanus</name>
    <dbReference type="NCBI Taxonomy" id="351345"/>
    <lineage>
        <taxon>Bacteria</taxon>
        <taxon>Pseudomonadati</taxon>
        <taxon>Pseudomonadota</taxon>
        <taxon>Betaproteobacteria</taxon>
        <taxon>Burkholderiales</taxon>
        <taxon>Burkholderiaceae</taxon>
        <taxon>Polynucleobacter</taxon>
    </lineage>
</organism>
<accession>A0A229FW00</accession>
<dbReference type="PANTHER" id="PTHR30327:SF1">
    <property type="entry name" value="UPF0301 PROTEIN YQGE"/>
    <property type="match status" value="1"/>
</dbReference>
<dbReference type="InterPro" id="IPR003774">
    <property type="entry name" value="AlgH-like"/>
</dbReference>
<evidence type="ECO:0000313" key="3">
    <source>
        <dbReference type="EMBL" id="OXL16181.1"/>
    </source>
</evidence>
<proteinExistence type="inferred from homology"/>
<dbReference type="OrthoDB" id="9807486at2"/>
<comment type="similarity">
    <text evidence="1 2">Belongs to the UPF0301 (AlgH) family.</text>
</comment>
<comment type="caution">
    <text evidence="3">The sequence shown here is derived from an EMBL/GenBank/DDBJ whole genome shotgun (WGS) entry which is preliminary data.</text>
</comment>
<dbReference type="Pfam" id="PF02622">
    <property type="entry name" value="DUF179"/>
    <property type="match status" value="1"/>
</dbReference>